<reference evidence="1 2" key="1">
    <citation type="journal article" date="2002" name="Genome Res.">
        <title>The genome of Methanosarcina acetivorans reveals extensive metabolic and physiological diversity.</title>
        <authorList>
            <person name="Galagan J.E."/>
            <person name="Nusbaum C."/>
            <person name="Roy A."/>
            <person name="Endrizzi M.G."/>
            <person name="Macdonald P."/>
            <person name="FitzHugh W."/>
            <person name="Calvo S."/>
            <person name="Engels R."/>
            <person name="Smirnov S."/>
            <person name="Atnoor D."/>
            <person name="Brown A."/>
            <person name="Allen N."/>
            <person name="Naylor J."/>
            <person name="Stange-Thomann N."/>
            <person name="DeArellano K."/>
            <person name="Johnson R."/>
            <person name="Linton L."/>
            <person name="McEwan P."/>
            <person name="McKernan K."/>
            <person name="Talamas J."/>
            <person name="Tirrell A."/>
            <person name="Ye W."/>
            <person name="Zimmer A."/>
            <person name="Barber R.D."/>
            <person name="Cann I."/>
            <person name="Graham D.E."/>
            <person name="Grahame D.A."/>
            <person name="Guss A."/>
            <person name="Hedderich R."/>
            <person name="Ingram-Smith C."/>
            <person name="Kuettner C.H."/>
            <person name="Krzycki J.A."/>
            <person name="Leigh J.A."/>
            <person name="Li W."/>
            <person name="Liu J."/>
            <person name="Mukhopadhyay B."/>
            <person name="Reeve J.N."/>
            <person name="Smith K."/>
            <person name="Springer T.A."/>
            <person name="Umayam L.A."/>
            <person name="White O."/>
            <person name="White R.H."/>
            <person name="de Macario E.C."/>
            <person name="Ferry J.G."/>
            <person name="Jarrell K.F."/>
            <person name="Jing H."/>
            <person name="Macario A.J.L."/>
            <person name="Paulsen I."/>
            <person name="Pritchett M."/>
            <person name="Sowers K.R."/>
            <person name="Swanson R.V."/>
            <person name="Zinder S.H."/>
            <person name="Lander E."/>
            <person name="Metcalf W.W."/>
            <person name="Birren B."/>
        </authorList>
    </citation>
    <scope>NUCLEOTIDE SEQUENCE [LARGE SCALE GENOMIC DNA]</scope>
    <source>
        <strain evidence="2">ATCC 35395 / DSM 2834 / JCM 12185 / C2A</strain>
    </source>
</reference>
<sequence length="75" mass="8911">MTAHVRKSVILSSKRVFKFAWYRKPPPACLAALPHKKKKVEGRRSKKAECRKKKLEKAVKRDKRRNKLLFVNFFT</sequence>
<name>Q8TP24_METAC</name>
<gene>
    <name evidence="1" type="ordered locus">MA_2101</name>
</gene>
<dbReference type="AlphaFoldDB" id="Q8TP24"/>
<organism evidence="1 2">
    <name type="scientific">Methanosarcina acetivorans (strain ATCC 35395 / DSM 2834 / JCM 12185 / C2A)</name>
    <dbReference type="NCBI Taxonomy" id="188937"/>
    <lineage>
        <taxon>Archaea</taxon>
        <taxon>Methanobacteriati</taxon>
        <taxon>Methanobacteriota</taxon>
        <taxon>Stenosarchaea group</taxon>
        <taxon>Methanomicrobia</taxon>
        <taxon>Methanosarcinales</taxon>
        <taxon>Methanosarcinaceae</taxon>
        <taxon>Methanosarcina</taxon>
    </lineage>
</organism>
<keyword evidence="2" id="KW-1185">Reference proteome</keyword>
<proteinExistence type="predicted"/>
<dbReference type="HOGENOM" id="CLU_2662285_0_0_2"/>
<protein>
    <submittedName>
        <fullName evidence="1">Uncharacterized protein</fullName>
    </submittedName>
</protein>
<dbReference type="InParanoid" id="Q8TP24"/>
<accession>Q8TP24</accession>
<dbReference type="KEGG" id="mac:MA_2101"/>
<evidence type="ECO:0000313" key="2">
    <source>
        <dbReference type="Proteomes" id="UP000002487"/>
    </source>
</evidence>
<dbReference type="EMBL" id="AE010299">
    <property type="protein sequence ID" value="AAM05500.1"/>
    <property type="molecule type" value="Genomic_DNA"/>
</dbReference>
<dbReference type="Proteomes" id="UP000002487">
    <property type="component" value="Chromosome"/>
</dbReference>
<dbReference type="EnsemblBacteria" id="AAM05500">
    <property type="protein sequence ID" value="AAM05500"/>
    <property type="gene ID" value="MA_2101"/>
</dbReference>
<evidence type="ECO:0000313" key="1">
    <source>
        <dbReference type="EMBL" id="AAM05500.1"/>
    </source>
</evidence>